<gene>
    <name evidence="1" type="ORF">H1R20_g10495</name>
</gene>
<sequence>MTKIAVNYHQNLQTKDLPAQHDNEETINEVLSNLRTKTDDKDKAKLTTTLDYDEVSEALMSMPNRKASSLNGIPTKLWKNLAIKYQKASASGGKPEDLPPDIIDLLLSVYNDIEKYGVDPESNFAKGWMCPIYKKKDKTNIANYCPITVLNTDYKTFTKALTIKLAPTALKIIHPDQAGFLKGCRIDDHTELIKLMIQ</sequence>
<dbReference type="EMBL" id="JANBPK010001052">
    <property type="protein sequence ID" value="KAJ2926599.1"/>
    <property type="molecule type" value="Genomic_DNA"/>
</dbReference>
<feature type="non-terminal residue" evidence="1">
    <location>
        <position position="198"/>
    </location>
</feature>
<dbReference type="OrthoDB" id="2205812at2759"/>
<evidence type="ECO:0000313" key="2">
    <source>
        <dbReference type="Proteomes" id="UP001140091"/>
    </source>
</evidence>
<name>A0A9W8J364_9AGAR</name>
<keyword evidence="2" id="KW-1185">Reference proteome</keyword>
<proteinExistence type="predicted"/>
<organism evidence="1 2">
    <name type="scientific">Candolleomyces eurysporus</name>
    <dbReference type="NCBI Taxonomy" id="2828524"/>
    <lineage>
        <taxon>Eukaryota</taxon>
        <taxon>Fungi</taxon>
        <taxon>Dikarya</taxon>
        <taxon>Basidiomycota</taxon>
        <taxon>Agaricomycotina</taxon>
        <taxon>Agaricomycetes</taxon>
        <taxon>Agaricomycetidae</taxon>
        <taxon>Agaricales</taxon>
        <taxon>Agaricineae</taxon>
        <taxon>Psathyrellaceae</taxon>
        <taxon>Candolleomyces</taxon>
    </lineage>
</organism>
<evidence type="ECO:0008006" key="3">
    <source>
        <dbReference type="Google" id="ProtNLM"/>
    </source>
</evidence>
<dbReference type="PANTHER" id="PTHR19446">
    <property type="entry name" value="REVERSE TRANSCRIPTASES"/>
    <property type="match status" value="1"/>
</dbReference>
<dbReference type="Proteomes" id="UP001140091">
    <property type="component" value="Unassembled WGS sequence"/>
</dbReference>
<dbReference type="AlphaFoldDB" id="A0A9W8J364"/>
<reference evidence="1" key="1">
    <citation type="submission" date="2022-06" db="EMBL/GenBank/DDBJ databases">
        <title>Genome Sequence of Candolleomyces eurysporus.</title>
        <authorList>
            <person name="Buettner E."/>
        </authorList>
    </citation>
    <scope>NUCLEOTIDE SEQUENCE</scope>
    <source>
        <strain evidence="1">VTCC 930004</strain>
    </source>
</reference>
<comment type="caution">
    <text evidence="1">The sequence shown here is derived from an EMBL/GenBank/DDBJ whole genome shotgun (WGS) entry which is preliminary data.</text>
</comment>
<evidence type="ECO:0000313" key="1">
    <source>
        <dbReference type="EMBL" id="KAJ2926599.1"/>
    </source>
</evidence>
<accession>A0A9W8J364</accession>
<protein>
    <recommendedName>
        <fullName evidence="3">Reverse transcriptase domain-containing protein</fullName>
    </recommendedName>
</protein>